<dbReference type="SMART" id="SM00304">
    <property type="entry name" value="HAMP"/>
    <property type="match status" value="1"/>
</dbReference>
<evidence type="ECO:0000259" key="12">
    <source>
        <dbReference type="PROSITE" id="PS50109"/>
    </source>
</evidence>
<evidence type="ECO:0000256" key="10">
    <source>
        <dbReference type="SAM" id="Coils"/>
    </source>
</evidence>
<dbReference type="SUPFAM" id="SSF158472">
    <property type="entry name" value="HAMP domain-like"/>
    <property type="match status" value="1"/>
</dbReference>
<protein>
    <recommendedName>
        <fullName evidence="3">histidine kinase</fullName>
        <ecNumber evidence="3">2.7.13.3</ecNumber>
    </recommendedName>
</protein>
<evidence type="ECO:0000256" key="5">
    <source>
        <dbReference type="ARBA" id="ARBA00022679"/>
    </source>
</evidence>
<dbReference type="CDD" id="cd06225">
    <property type="entry name" value="HAMP"/>
    <property type="match status" value="1"/>
</dbReference>
<keyword evidence="4" id="KW-0597">Phosphoprotein</keyword>
<comment type="subcellular location">
    <subcellularLocation>
        <location evidence="2">Cell membrane</location>
    </subcellularLocation>
</comment>
<dbReference type="InterPro" id="IPR005467">
    <property type="entry name" value="His_kinase_dom"/>
</dbReference>
<accession>A0ABU2NGR8</accession>
<dbReference type="InterPro" id="IPR003594">
    <property type="entry name" value="HATPase_dom"/>
</dbReference>
<feature type="domain" description="HAMP" evidence="13">
    <location>
        <begin position="169"/>
        <end position="221"/>
    </location>
</feature>
<keyword evidence="15" id="KW-1185">Reference proteome</keyword>
<feature type="domain" description="Histidine kinase" evidence="12">
    <location>
        <begin position="229"/>
        <end position="430"/>
    </location>
</feature>
<dbReference type="InterPro" id="IPR003661">
    <property type="entry name" value="HisK_dim/P_dom"/>
</dbReference>
<dbReference type="Pfam" id="PF00672">
    <property type="entry name" value="HAMP"/>
    <property type="match status" value="1"/>
</dbReference>
<comment type="caution">
    <text evidence="14">The sequence shown here is derived from an EMBL/GenBank/DDBJ whole genome shotgun (WGS) entry which is preliminary data.</text>
</comment>
<sequence length="444" mass="46976">MSVRTRIVGLAVWISVLTVALFGVPLAIGVWRYVLTAERTDLERHANAVAVAVAADVLRKDSIDDSDWTGSTRIAVYDDDLDRIAGDGPSRGGSPVAEALRGKHAVDKSGDDLVVVVPITHDADVIGAVRASGPQTEVVQKVAVAWGAMAALAVFVITAAWLVARRQARRLAVPLEHLTSAAGRLGDGDFSVRTRPEGISEIDAVGASLNTTAARLDDLLARERAFSADASHQLRTPLAGLRLRLEAALERPDSKLRPAIQASLLEADRLEQTIDELLALARDIRGAAVRPLDPVALLTEIDQDWRAAFARDGRDLQLIREPGTPGPLASAAAVRQVLRVLLDNADRHGAGTVTVVVRESTDAVAIDVSDAGPGIRLTEGELFARRADRTDGHGIGLALARRLVEAEGGRLQLTQAGSPVTFTLLLPAARQEQVDMAASAAGPG</sequence>
<dbReference type="Gene3D" id="3.30.565.10">
    <property type="entry name" value="Histidine kinase-like ATPase, C-terminal domain"/>
    <property type="match status" value="1"/>
</dbReference>
<keyword evidence="10" id="KW-0175">Coiled coil</keyword>
<keyword evidence="8 11" id="KW-1133">Transmembrane helix</keyword>
<dbReference type="PROSITE" id="PS50109">
    <property type="entry name" value="HIS_KIN"/>
    <property type="match status" value="1"/>
</dbReference>
<evidence type="ECO:0000256" key="7">
    <source>
        <dbReference type="ARBA" id="ARBA00022777"/>
    </source>
</evidence>
<keyword evidence="6 11" id="KW-0812">Transmembrane</keyword>
<dbReference type="CDD" id="cd00082">
    <property type="entry name" value="HisKA"/>
    <property type="match status" value="1"/>
</dbReference>
<dbReference type="Pfam" id="PF00512">
    <property type="entry name" value="HisKA"/>
    <property type="match status" value="1"/>
</dbReference>
<feature type="transmembrane region" description="Helical" evidence="11">
    <location>
        <begin position="7"/>
        <end position="34"/>
    </location>
</feature>
<dbReference type="RefSeq" id="WP_311558716.1">
    <property type="nucleotide sequence ID" value="NZ_JAVREJ010000017.1"/>
</dbReference>
<evidence type="ECO:0000256" key="11">
    <source>
        <dbReference type="SAM" id="Phobius"/>
    </source>
</evidence>
<evidence type="ECO:0000313" key="14">
    <source>
        <dbReference type="EMBL" id="MDT0352208.1"/>
    </source>
</evidence>
<name>A0ABU2NGR8_9PSEU</name>
<dbReference type="Pfam" id="PF02518">
    <property type="entry name" value="HATPase_c"/>
    <property type="match status" value="1"/>
</dbReference>
<comment type="catalytic activity">
    <reaction evidence="1">
        <text>ATP + protein L-histidine = ADP + protein N-phospho-L-histidine.</text>
        <dbReference type="EC" id="2.7.13.3"/>
    </reaction>
</comment>
<proteinExistence type="predicted"/>
<dbReference type="SMART" id="SM00387">
    <property type="entry name" value="HATPase_c"/>
    <property type="match status" value="1"/>
</dbReference>
<evidence type="ECO:0000256" key="1">
    <source>
        <dbReference type="ARBA" id="ARBA00000085"/>
    </source>
</evidence>
<gene>
    <name evidence="14" type="ORF">RM445_22010</name>
</gene>
<dbReference type="PANTHER" id="PTHR45436">
    <property type="entry name" value="SENSOR HISTIDINE KINASE YKOH"/>
    <property type="match status" value="1"/>
</dbReference>
<dbReference type="GO" id="GO:0016301">
    <property type="term" value="F:kinase activity"/>
    <property type="evidence" value="ECO:0007669"/>
    <property type="project" value="UniProtKB-KW"/>
</dbReference>
<evidence type="ECO:0000256" key="8">
    <source>
        <dbReference type="ARBA" id="ARBA00022989"/>
    </source>
</evidence>
<dbReference type="InterPro" id="IPR036097">
    <property type="entry name" value="HisK_dim/P_sf"/>
</dbReference>
<evidence type="ECO:0000256" key="9">
    <source>
        <dbReference type="ARBA" id="ARBA00023012"/>
    </source>
</evidence>
<reference evidence="15" key="1">
    <citation type="submission" date="2023-07" db="EMBL/GenBank/DDBJ databases">
        <title>30 novel species of actinomycetes from the DSMZ collection.</title>
        <authorList>
            <person name="Nouioui I."/>
        </authorList>
    </citation>
    <scope>NUCLEOTIDE SEQUENCE [LARGE SCALE GENOMIC DNA]</scope>
    <source>
        <strain evidence="15">DSM 45834</strain>
    </source>
</reference>
<dbReference type="InterPro" id="IPR050428">
    <property type="entry name" value="TCS_sensor_his_kinase"/>
</dbReference>
<dbReference type="SUPFAM" id="SSF47384">
    <property type="entry name" value="Homodimeric domain of signal transducing histidine kinase"/>
    <property type="match status" value="1"/>
</dbReference>
<evidence type="ECO:0000256" key="6">
    <source>
        <dbReference type="ARBA" id="ARBA00022692"/>
    </source>
</evidence>
<evidence type="ECO:0000256" key="2">
    <source>
        <dbReference type="ARBA" id="ARBA00004236"/>
    </source>
</evidence>
<keyword evidence="9" id="KW-0902">Two-component regulatory system</keyword>
<dbReference type="SMART" id="SM00388">
    <property type="entry name" value="HisKA"/>
    <property type="match status" value="1"/>
</dbReference>
<evidence type="ECO:0000256" key="4">
    <source>
        <dbReference type="ARBA" id="ARBA00022553"/>
    </source>
</evidence>
<evidence type="ECO:0000313" key="15">
    <source>
        <dbReference type="Proteomes" id="UP001183202"/>
    </source>
</evidence>
<keyword evidence="5" id="KW-0808">Transferase</keyword>
<dbReference type="PANTHER" id="PTHR45436:SF5">
    <property type="entry name" value="SENSOR HISTIDINE KINASE TRCS"/>
    <property type="match status" value="1"/>
</dbReference>
<dbReference type="EC" id="2.7.13.3" evidence="3"/>
<dbReference type="PROSITE" id="PS50885">
    <property type="entry name" value="HAMP"/>
    <property type="match status" value="1"/>
</dbReference>
<feature type="transmembrane region" description="Helical" evidence="11">
    <location>
        <begin position="143"/>
        <end position="164"/>
    </location>
</feature>
<dbReference type="InterPro" id="IPR036890">
    <property type="entry name" value="HATPase_C_sf"/>
</dbReference>
<keyword evidence="11" id="KW-0472">Membrane</keyword>
<dbReference type="Proteomes" id="UP001183202">
    <property type="component" value="Unassembled WGS sequence"/>
</dbReference>
<organism evidence="14 15">
    <name type="scientific">Pseudonocardia charpentierae</name>
    <dbReference type="NCBI Taxonomy" id="3075545"/>
    <lineage>
        <taxon>Bacteria</taxon>
        <taxon>Bacillati</taxon>
        <taxon>Actinomycetota</taxon>
        <taxon>Actinomycetes</taxon>
        <taxon>Pseudonocardiales</taxon>
        <taxon>Pseudonocardiaceae</taxon>
        <taxon>Pseudonocardia</taxon>
    </lineage>
</organism>
<feature type="coiled-coil region" evidence="10">
    <location>
        <begin position="260"/>
        <end position="287"/>
    </location>
</feature>
<dbReference type="EMBL" id="JAVREJ010000017">
    <property type="protein sequence ID" value="MDT0352208.1"/>
    <property type="molecule type" value="Genomic_DNA"/>
</dbReference>
<dbReference type="Gene3D" id="6.10.340.10">
    <property type="match status" value="1"/>
</dbReference>
<dbReference type="SUPFAM" id="SSF55874">
    <property type="entry name" value="ATPase domain of HSP90 chaperone/DNA topoisomerase II/histidine kinase"/>
    <property type="match status" value="1"/>
</dbReference>
<dbReference type="Gene3D" id="1.10.287.130">
    <property type="match status" value="1"/>
</dbReference>
<evidence type="ECO:0000259" key="13">
    <source>
        <dbReference type="PROSITE" id="PS50885"/>
    </source>
</evidence>
<keyword evidence="7 14" id="KW-0418">Kinase</keyword>
<evidence type="ECO:0000256" key="3">
    <source>
        <dbReference type="ARBA" id="ARBA00012438"/>
    </source>
</evidence>
<dbReference type="InterPro" id="IPR003660">
    <property type="entry name" value="HAMP_dom"/>
</dbReference>